<dbReference type="AlphaFoldDB" id="A0A165S5U4"/>
<dbReference type="PANTHER" id="PTHR12751">
    <property type="entry name" value="PHOSPHATASE AND ACTIN REGULATOR PHACTR"/>
    <property type="match status" value="1"/>
</dbReference>
<feature type="compositionally biased region" description="Basic and acidic residues" evidence="1">
    <location>
        <begin position="436"/>
        <end position="446"/>
    </location>
</feature>
<gene>
    <name evidence="2" type="ORF">NEOLEDRAFT_1179071</name>
</gene>
<feature type="region of interest" description="Disordered" evidence="1">
    <location>
        <begin position="128"/>
        <end position="408"/>
    </location>
</feature>
<feature type="compositionally biased region" description="Basic and acidic residues" evidence="1">
    <location>
        <begin position="525"/>
        <end position="535"/>
    </location>
</feature>
<feature type="compositionally biased region" description="Polar residues" evidence="1">
    <location>
        <begin position="290"/>
        <end position="302"/>
    </location>
</feature>
<dbReference type="GO" id="GO:0003779">
    <property type="term" value="F:actin binding"/>
    <property type="evidence" value="ECO:0007669"/>
    <property type="project" value="TreeGrafter"/>
</dbReference>
<feature type="compositionally biased region" description="Polar residues" evidence="1">
    <location>
        <begin position="602"/>
        <end position="614"/>
    </location>
</feature>
<protein>
    <recommendedName>
        <fullName evidence="4">Protein BNI4</fullName>
    </recommendedName>
</protein>
<evidence type="ECO:0000313" key="2">
    <source>
        <dbReference type="EMBL" id="KZT24710.1"/>
    </source>
</evidence>
<feature type="compositionally biased region" description="Basic and acidic residues" evidence="1">
    <location>
        <begin position="380"/>
        <end position="389"/>
    </location>
</feature>
<dbReference type="EMBL" id="KV425576">
    <property type="protein sequence ID" value="KZT24710.1"/>
    <property type="molecule type" value="Genomic_DNA"/>
</dbReference>
<keyword evidence="3" id="KW-1185">Reference proteome</keyword>
<feature type="compositionally biased region" description="Low complexity" evidence="1">
    <location>
        <begin position="42"/>
        <end position="66"/>
    </location>
</feature>
<feature type="compositionally biased region" description="Low complexity" evidence="1">
    <location>
        <begin position="586"/>
        <end position="601"/>
    </location>
</feature>
<feature type="compositionally biased region" description="Pro residues" evidence="1">
    <location>
        <begin position="165"/>
        <end position="175"/>
    </location>
</feature>
<reference evidence="2 3" key="1">
    <citation type="journal article" date="2016" name="Mol. Biol. Evol.">
        <title>Comparative Genomics of Early-Diverging Mushroom-Forming Fungi Provides Insights into the Origins of Lignocellulose Decay Capabilities.</title>
        <authorList>
            <person name="Nagy L.G."/>
            <person name="Riley R."/>
            <person name="Tritt A."/>
            <person name="Adam C."/>
            <person name="Daum C."/>
            <person name="Floudas D."/>
            <person name="Sun H."/>
            <person name="Yadav J.S."/>
            <person name="Pangilinan J."/>
            <person name="Larsson K.H."/>
            <person name="Matsuura K."/>
            <person name="Barry K."/>
            <person name="Labutti K."/>
            <person name="Kuo R."/>
            <person name="Ohm R.A."/>
            <person name="Bhattacharya S.S."/>
            <person name="Shirouzu T."/>
            <person name="Yoshinaga Y."/>
            <person name="Martin F.M."/>
            <person name="Grigoriev I.V."/>
            <person name="Hibbett D.S."/>
        </authorList>
    </citation>
    <scope>NUCLEOTIDE SEQUENCE [LARGE SCALE GENOMIC DNA]</scope>
    <source>
        <strain evidence="2 3">HHB14362 ss-1</strain>
    </source>
</reference>
<dbReference type="InParanoid" id="A0A165S5U4"/>
<proteinExistence type="predicted"/>
<feature type="region of interest" description="Disordered" evidence="1">
    <location>
        <begin position="714"/>
        <end position="810"/>
    </location>
</feature>
<feature type="compositionally biased region" description="Basic and acidic residues" evidence="1">
    <location>
        <begin position="799"/>
        <end position="810"/>
    </location>
</feature>
<feature type="region of interest" description="Disordered" evidence="1">
    <location>
        <begin position="421"/>
        <end position="466"/>
    </location>
</feature>
<dbReference type="GO" id="GO:0030036">
    <property type="term" value="P:actin cytoskeleton organization"/>
    <property type="evidence" value="ECO:0007669"/>
    <property type="project" value="TreeGrafter"/>
</dbReference>
<feature type="compositionally biased region" description="Polar residues" evidence="1">
    <location>
        <begin position="207"/>
        <end position="216"/>
    </location>
</feature>
<feature type="compositionally biased region" description="Low complexity" evidence="1">
    <location>
        <begin position="780"/>
        <end position="794"/>
    </location>
</feature>
<dbReference type="PANTHER" id="PTHR12751:SF18">
    <property type="entry name" value="PHOSPHATASE AND ACTIN REGULATOR 1"/>
    <property type="match status" value="1"/>
</dbReference>
<name>A0A165S5U4_9AGAM</name>
<feature type="region of interest" description="Disordered" evidence="1">
    <location>
        <begin position="1"/>
        <end position="99"/>
    </location>
</feature>
<feature type="region of interest" description="Disordered" evidence="1">
    <location>
        <begin position="525"/>
        <end position="680"/>
    </location>
</feature>
<accession>A0A165S5U4</accession>
<dbReference type="STRING" id="1314782.A0A165S5U4"/>
<feature type="compositionally biased region" description="Low complexity" evidence="1">
    <location>
        <begin position="303"/>
        <end position="321"/>
    </location>
</feature>
<evidence type="ECO:0008006" key="4">
    <source>
        <dbReference type="Google" id="ProtNLM"/>
    </source>
</evidence>
<feature type="compositionally biased region" description="Low complexity" evidence="1">
    <location>
        <begin position="239"/>
        <end position="269"/>
    </location>
</feature>
<feature type="compositionally biased region" description="Acidic residues" evidence="1">
    <location>
        <begin position="640"/>
        <end position="651"/>
    </location>
</feature>
<feature type="compositionally biased region" description="Low complexity" evidence="1">
    <location>
        <begin position="140"/>
        <end position="149"/>
    </location>
</feature>
<sequence>MAVLAPQDWHPPRDIAMDVPSPNSSNPTVPRQRASPADDHSSSPSISSPQQQQQQPYPYPVQQQQQAGWTPSQPFYPSFYQNHQQPYPVHPAQGQMPPQGPYYDPAANAQFAQWAYQQMMFNAQQSHHFIPSSMPGQGRGRSTSGSSPGDYFAPGQMTNFNPFPSGTPPPHPSQLPPNSYSPGGGRGGSASPVDYAGFHPYRRPANRQGSQHSTQEQEWRPPGAAGPFQPPYARADAAGSSSSVNSTSSSSGSRQRTSSLQGGANNTGHGSNGGSSGSTRSRNGPPPQVSPSNNTNGHVRTNSGGATPSPTGSSTSASASRPHPPHHRNLSSSSTSSSGSRPSAPSQSSSTASGASSPHGNATARPMKPSPLSQGNFTAAEKRMSRDDSDLTAMLEPMPGVSERRGGIKGRLRRALSLNAAQTLREEEEEDNEGGPSRKTEARGKSEASPGSIAAGDASDTASNATVQTKKKRFVFNSRFNRSTDNISISSVSSSASVMIRKIGSLGKLARRNSIAGITSLFKEKNKEEGDDEKKSKKKKGKGEVSEASVSHVTAELDRGDWGSADFSGLSPAAKLARQHTLKSNAEAAAKAKALAETATKGQNSELPTTWEKNTTNRDQMHGYAGGAMVGEDGMRVVVEDDDSGSDDGTYEDQHGRQNYGGDGWDDGQNWGEEEEEEDATIRMGLERTELDDDNDHEVEPWAVNVRRSVEKTRKPAKGILKKDANYSQDVHLEQPPPLFPRVRSNSYNAHPAATSELGPLARMPSPDPDLLDGLHRHNSQSSSHSPSDSPTHPLFEAGARKEASEPSVHEKGLFNHSNSSAPALSTVFTNGPPTLQHRSATAPAKRLAFAQNLSVYDTFSASVYDRRSEPATWSRLTPALAQRIKEELNSYKMEEMEVHAASRIQYVLS</sequence>
<evidence type="ECO:0000313" key="3">
    <source>
        <dbReference type="Proteomes" id="UP000076761"/>
    </source>
</evidence>
<feature type="compositionally biased region" description="Low complexity" evidence="1">
    <location>
        <begin position="331"/>
        <end position="358"/>
    </location>
</feature>
<organism evidence="2 3">
    <name type="scientific">Neolentinus lepideus HHB14362 ss-1</name>
    <dbReference type="NCBI Taxonomy" id="1314782"/>
    <lineage>
        <taxon>Eukaryota</taxon>
        <taxon>Fungi</taxon>
        <taxon>Dikarya</taxon>
        <taxon>Basidiomycota</taxon>
        <taxon>Agaricomycotina</taxon>
        <taxon>Agaricomycetes</taxon>
        <taxon>Gloeophyllales</taxon>
        <taxon>Gloeophyllaceae</taxon>
        <taxon>Neolentinus</taxon>
    </lineage>
</organism>
<dbReference type="OrthoDB" id="5563016at2759"/>
<dbReference type="Proteomes" id="UP000076761">
    <property type="component" value="Unassembled WGS sequence"/>
</dbReference>
<feature type="compositionally biased region" description="Polar residues" evidence="1">
    <location>
        <begin position="67"/>
        <end position="85"/>
    </location>
</feature>
<evidence type="ECO:0000256" key="1">
    <source>
        <dbReference type="SAM" id="MobiDB-lite"/>
    </source>
</evidence>